<evidence type="ECO:0000313" key="7">
    <source>
        <dbReference type="EMBL" id="CAG5132186.1"/>
    </source>
</evidence>
<comment type="caution">
    <text evidence="7">The sequence shown here is derived from an EMBL/GenBank/DDBJ whole genome shotgun (WGS) entry which is preliminary data.</text>
</comment>
<dbReference type="PROSITE" id="PS50262">
    <property type="entry name" value="G_PROTEIN_RECEP_F1_2"/>
    <property type="match status" value="1"/>
</dbReference>
<organism evidence="7 8">
    <name type="scientific">Candidula unifasciata</name>
    <dbReference type="NCBI Taxonomy" id="100452"/>
    <lineage>
        <taxon>Eukaryota</taxon>
        <taxon>Metazoa</taxon>
        <taxon>Spiralia</taxon>
        <taxon>Lophotrochozoa</taxon>
        <taxon>Mollusca</taxon>
        <taxon>Gastropoda</taxon>
        <taxon>Heterobranchia</taxon>
        <taxon>Euthyneura</taxon>
        <taxon>Panpulmonata</taxon>
        <taxon>Eupulmonata</taxon>
        <taxon>Stylommatophora</taxon>
        <taxon>Helicina</taxon>
        <taxon>Helicoidea</taxon>
        <taxon>Geomitridae</taxon>
        <taxon>Candidula</taxon>
    </lineage>
</organism>
<dbReference type="Gene3D" id="1.20.1070.10">
    <property type="entry name" value="Rhodopsin 7-helix transmembrane proteins"/>
    <property type="match status" value="1"/>
</dbReference>
<reference evidence="7" key="1">
    <citation type="submission" date="2021-04" db="EMBL/GenBank/DDBJ databases">
        <authorList>
            <consortium name="Molecular Ecology Group"/>
        </authorList>
    </citation>
    <scope>NUCLEOTIDE SEQUENCE</scope>
</reference>
<feature type="transmembrane region" description="Helical" evidence="5">
    <location>
        <begin position="28"/>
        <end position="52"/>
    </location>
</feature>
<protein>
    <recommendedName>
        <fullName evidence="6">G-protein coupled receptors family 1 profile domain-containing protein</fullName>
    </recommendedName>
</protein>
<dbReference type="SUPFAM" id="SSF81321">
    <property type="entry name" value="Family A G protein-coupled receptor-like"/>
    <property type="match status" value="1"/>
</dbReference>
<feature type="domain" description="G-protein coupled receptors family 1 profile" evidence="6">
    <location>
        <begin position="45"/>
        <end position="82"/>
    </location>
</feature>
<name>A0A8S3ZZG9_9EUPU</name>
<comment type="subcellular location">
    <subcellularLocation>
        <location evidence="1">Membrane</location>
    </subcellularLocation>
</comment>
<gene>
    <name evidence="7" type="ORF">CUNI_LOCUS17744</name>
</gene>
<accession>A0A8S3ZZG9</accession>
<keyword evidence="2 5" id="KW-0812">Transmembrane</keyword>
<evidence type="ECO:0000256" key="5">
    <source>
        <dbReference type="SAM" id="Phobius"/>
    </source>
</evidence>
<keyword evidence="3 5" id="KW-1133">Transmembrane helix</keyword>
<dbReference type="EMBL" id="CAJHNH020005146">
    <property type="protein sequence ID" value="CAG5132186.1"/>
    <property type="molecule type" value="Genomic_DNA"/>
</dbReference>
<dbReference type="OrthoDB" id="6153266at2759"/>
<evidence type="ECO:0000256" key="1">
    <source>
        <dbReference type="ARBA" id="ARBA00004370"/>
    </source>
</evidence>
<evidence type="ECO:0000313" key="8">
    <source>
        <dbReference type="Proteomes" id="UP000678393"/>
    </source>
</evidence>
<evidence type="ECO:0000259" key="6">
    <source>
        <dbReference type="PROSITE" id="PS50262"/>
    </source>
</evidence>
<evidence type="ECO:0000256" key="2">
    <source>
        <dbReference type="ARBA" id="ARBA00022692"/>
    </source>
</evidence>
<dbReference type="GO" id="GO:0016020">
    <property type="term" value="C:membrane"/>
    <property type="evidence" value="ECO:0007669"/>
    <property type="project" value="UniProtKB-SubCell"/>
</dbReference>
<keyword evidence="4 5" id="KW-0472">Membrane</keyword>
<evidence type="ECO:0000256" key="3">
    <source>
        <dbReference type="ARBA" id="ARBA00022989"/>
    </source>
</evidence>
<dbReference type="AlphaFoldDB" id="A0A8S3ZZG9"/>
<feature type="non-terminal residue" evidence="7">
    <location>
        <position position="82"/>
    </location>
</feature>
<keyword evidence="8" id="KW-1185">Reference proteome</keyword>
<proteinExistence type="predicted"/>
<sequence length="82" mass="9063">MNFHNCTIANESVEEYLQHLQDKTNLTLIPAVVMMSIFAVTGLIGNVLVLVVYSRKFRLNPTKVLIMTIASFDLVANVGAIP</sequence>
<evidence type="ECO:0000256" key="4">
    <source>
        <dbReference type="ARBA" id="ARBA00023136"/>
    </source>
</evidence>
<dbReference type="Proteomes" id="UP000678393">
    <property type="component" value="Unassembled WGS sequence"/>
</dbReference>
<dbReference type="InterPro" id="IPR017452">
    <property type="entry name" value="GPCR_Rhodpsn_7TM"/>
</dbReference>